<dbReference type="AlphaFoldDB" id="A0AA35RMU2"/>
<sequence length="520" mass="55809">MAAAVVEPIASYSLAAEGVFMLYDADSGDLRSLSGQGGAPAAATAEFYRSRGHERIPTGPGMDAPLSFTQPGIVDAFINMLERYGTMTLAEVIAPAISYAEDGIPHYEYMLERLKSQSGQEQFDNFPPGGWEVFYDDRGVPAPGTMMRQPGLANTLKSMRDASLATSGSREESLQAGRNAFYEGPIAELIVEETRKVGGILSMEDLAGYRSQFGEPGPMLMQALNILENFDLKAMGHNSPAYIHTVAEALKLCFGDREAFYGDPDFATVPIDGLLSKEYAAIRAEEIDPEGAYPEQRPAGDPWRFSKKTGRTAAQVMAQALGPDTSADDGTTHVSVLDRHGNLVCGTISGGSFSKSVFFPELGACLSTRIEMFNCEPGHPNVVEPGKRPRTTLVNYIVARDGKPAMTFGCPGGDNQVQGNLQLILNSLVFGMDPQQAVEAPRFATSSNVNSFYPHVYYPGQLDLEEGFADSTVGALKALGHKIYRTANCGLGATVSVRDPETGSMSTGADPRRACYALAL</sequence>
<dbReference type="GO" id="GO:0016787">
    <property type="term" value="F:hydrolase activity"/>
    <property type="evidence" value="ECO:0007669"/>
    <property type="project" value="UniProtKB-KW"/>
</dbReference>
<dbReference type="InterPro" id="IPR043137">
    <property type="entry name" value="GGT_ssub_C"/>
</dbReference>
<dbReference type="InterPro" id="IPR029055">
    <property type="entry name" value="Ntn_hydrolases_N"/>
</dbReference>
<name>A0AA35RMU2_GEOBA</name>
<dbReference type="PANTHER" id="PTHR43881">
    <property type="entry name" value="GAMMA-GLUTAMYLTRANSPEPTIDASE (AFU_ORTHOLOGUE AFUA_4G13580)"/>
    <property type="match status" value="1"/>
</dbReference>
<evidence type="ECO:0000313" key="2">
    <source>
        <dbReference type="Proteomes" id="UP001174909"/>
    </source>
</evidence>
<dbReference type="Pfam" id="PF01019">
    <property type="entry name" value="G_glu_transpept"/>
    <property type="match status" value="2"/>
</dbReference>
<dbReference type="InterPro" id="IPR052896">
    <property type="entry name" value="GGT-like_enzyme"/>
</dbReference>
<dbReference type="EMBL" id="CASHTH010001226">
    <property type="protein sequence ID" value="CAI8012932.1"/>
    <property type="molecule type" value="Genomic_DNA"/>
</dbReference>
<organism evidence="1 2">
    <name type="scientific">Geodia barretti</name>
    <name type="common">Barrett's horny sponge</name>
    <dbReference type="NCBI Taxonomy" id="519541"/>
    <lineage>
        <taxon>Eukaryota</taxon>
        <taxon>Metazoa</taxon>
        <taxon>Porifera</taxon>
        <taxon>Demospongiae</taxon>
        <taxon>Heteroscleromorpha</taxon>
        <taxon>Tetractinellida</taxon>
        <taxon>Astrophorina</taxon>
        <taxon>Geodiidae</taxon>
        <taxon>Geodia</taxon>
    </lineage>
</organism>
<dbReference type="Proteomes" id="UP001174909">
    <property type="component" value="Unassembled WGS sequence"/>
</dbReference>
<evidence type="ECO:0000313" key="1">
    <source>
        <dbReference type="EMBL" id="CAI8012932.1"/>
    </source>
</evidence>
<reference evidence="1" key="1">
    <citation type="submission" date="2023-03" db="EMBL/GenBank/DDBJ databases">
        <authorList>
            <person name="Steffen K."/>
            <person name="Cardenas P."/>
        </authorList>
    </citation>
    <scope>NUCLEOTIDE SEQUENCE</scope>
</reference>
<comment type="caution">
    <text evidence="1">The sequence shown here is derived from an EMBL/GenBank/DDBJ whole genome shotgun (WGS) entry which is preliminary data.</text>
</comment>
<dbReference type="PANTHER" id="PTHR43881:SF1">
    <property type="entry name" value="GAMMA-GLUTAMYLTRANSPEPTIDASE (AFU_ORTHOLOGUE AFUA_4G13580)"/>
    <property type="match status" value="1"/>
</dbReference>
<dbReference type="SUPFAM" id="SSF56235">
    <property type="entry name" value="N-terminal nucleophile aminohydrolases (Ntn hydrolases)"/>
    <property type="match status" value="1"/>
</dbReference>
<gene>
    <name evidence="1" type="ORF">GBAR_LOCUS8246</name>
</gene>
<protein>
    <submittedName>
        <fullName evidence="1">Glutathione hydrolase proenzyme</fullName>
    </submittedName>
</protein>
<dbReference type="InterPro" id="IPR043138">
    <property type="entry name" value="GGT_lsub"/>
</dbReference>
<proteinExistence type="predicted"/>
<keyword evidence="2" id="KW-1185">Reference proteome</keyword>
<accession>A0AA35RMU2</accession>
<dbReference type="Gene3D" id="3.60.20.40">
    <property type="match status" value="1"/>
</dbReference>
<keyword evidence="1" id="KW-0378">Hydrolase</keyword>
<dbReference type="Gene3D" id="1.10.246.130">
    <property type="match status" value="1"/>
</dbReference>
<dbReference type="PRINTS" id="PR01210">
    <property type="entry name" value="GGTRANSPTASE"/>
</dbReference>